<dbReference type="EMBL" id="HBEM01000833">
    <property type="protein sequence ID" value="CAD8429139.1"/>
    <property type="molecule type" value="Transcribed_RNA"/>
</dbReference>
<organism evidence="2">
    <name type="scientific">Amorphochlora amoebiformis</name>
    <dbReference type="NCBI Taxonomy" id="1561963"/>
    <lineage>
        <taxon>Eukaryota</taxon>
        <taxon>Sar</taxon>
        <taxon>Rhizaria</taxon>
        <taxon>Cercozoa</taxon>
        <taxon>Chlorarachniophyceae</taxon>
        <taxon>Amorphochlora</taxon>
    </lineage>
</organism>
<dbReference type="InterPro" id="IPR050983">
    <property type="entry name" value="GST_Omega/HSP26"/>
</dbReference>
<dbReference type="Gene3D" id="3.40.30.10">
    <property type="entry name" value="Glutaredoxin"/>
    <property type="match status" value="1"/>
</dbReference>
<name>A0A7S0CP74_9EUKA</name>
<evidence type="ECO:0000313" key="2">
    <source>
        <dbReference type="EMBL" id="CAD8429139.1"/>
    </source>
</evidence>
<dbReference type="InterPro" id="IPR036282">
    <property type="entry name" value="Glutathione-S-Trfase_C_sf"/>
</dbReference>
<reference evidence="2" key="1">
    <citation type="submission" date="2021-01" db="EMBL/GenBank/DDBJ databases">
        <authorList>
            <person name="Corre E."/>
            <person name="Pelletier E."/>
            <person name="Niang G."/>
            <person name="Scheremetjew M."/>
            <person name="Finn R."/>
            <person name="Kale V."/>
            <person name="Holt S."/>
            <person name="Cochrane G."/>
            <person name="Meng A."/>
            <person name="Brown T."/>
            <person name="Cohen L."/>
        </authorList>
    </citation>
    <scope>NUCLEOTIDE SEQUENCE</scope>
    <source>
        <strain evidence="2">CCMP2058</strain>
    </source>
</reference>
<sequence length="166" mass="19216">MVEVSLYGAGGKPDWFWKLNPKGEVPVIQTLDGSVVADSEQTLDYIADNFAKDMRGMSKEDMRLITAWRTCINNKLKPIGKRVVCGSERLDSLHKVLQELEELVVTPCVVGHQFTVADASAIPFFQRLEKEYELLKDYPRLSKWYKHTSSLEGVKSTFRSSWWWWW</sequence>
<dbReference type="SUPFAM" id="SSF52833">
    <property type="entry name" value="Thioredoxin-like"/>
    <property type="match status" value="1"/>
</dbReference>
<dbReference type="Gene3D" id="1.20.1050.10">
    <property type="match status" value="1"/>
</dbReference>
<proteinExistence type="predicted"/>
<dbReference type="Pfam" id="PF13409">
    <property type="entry name" value="GST_N_2"/>
    <property type="match status" value="1"/>
</dbReference>
<dbReference type="PANTHER" id="PTHR43968">
    <property type="match status" value="1"/>
</dbReference>
<dbReference type="InterPro" id="IPR004045">
    <property type="entry name" value="Glutathione_S-Trfase_N"/>
</dbReference>
<protein>
    <recommendedName>
        <fullName evidence="1">GST C-terminal domain-containing protein</fullName>
    </recommendedName>
</protein>
<dbReference type="PANTHER" id="PTHR43968:SF6">
    <property type="entry name" value="GLUTATHIONE S-TRANSFERASE OMEGA"/>
    <property type="match status" value="1"/>
</dbReference>
<feature type="domain" description="GST C-terminal" evidence="1">
    <location>
        <begin position="37"/>
        <end position="166"/>
    </location>
</feature>
<dbReference type="InterPro" id="IPR040079">
    <property type="entry name" value="Glutathione_S-Trfase"/>
</dbReference>
<dbReference type="SUPFAM" id="SSF47616">
    <property type="entry name" value="GST C-terminal domain-like"/>
    <property type="match status" value="1"/>
</dbReference>
<dbReference type="InterPro" id="IPR036249">
    <property type="entry name" value="Thioredoxin-like_sf"/>
</dbReference>
<evidence type="ECO:0000259" key="1">
    <source>
        <dbReference type="PROSITE" id="PS50405"/>
    </source>
</evidence>
<dbReference type="InterPro" id="IPR010987">
    <property type="entry name" value="Glutathione-S-Trfase_C-like"/>
</dbReference>
<dbReference type="SFLD" id="SFLDS00019">
    <property type="entry name" value="Glutathione_Transferase_(cytos"/>
    <property type="match status" value="1"/>
</dbReference>
<dbReference type="PROSITE" id="PS50405">
    <property type="entry name" value="GST_CTER"/>
    <property type="match status" value="1"/>
</dbReference>
<accession>A0A7S0CP74</accession>
<dbReference type="Pfam" id="PF13410">
    <property type="entry name" value="GST_C_2"/>
    <property type="match status" value="1"/>
</dbReference>
<dbReference type="GO" id="GO:0005737">
    <property type="term" value="C:cytoplasm"/>
    <property type="evidence" value="ECO:0007669"/>
    <property type="project" value="TreeGrafter"/>
</dbReference>
<dbReference type="AlphaFoldDB" id="A0A7S0CP74"/>
<gene>
    <name evidence="2" type="ORF">LAMO00422_LOCUS599</name>
</gene>
<dbReference type="CDD" id="cd00299">
    <property type="entry name" value="GST_C_family"/>
    <property type="match status" value="1"/>
</dbReference>